<feature type="transmembrane region" description="Helical" evidence="1">
    <location>
        <begin position="138"/>
        <end position="162"/>
    </location>
</feature>
<name>A0A0R1V988_9LACO</name>
<protein>
    <recommendedName>
        <fullName evidence="4">TraX protein</fullName>
    </recommendedName>
</protein>
<dbReference type="Pfam" id="PF05857">
    <property type="entry name" value="TraX"/>
    <property type="match status" value="1"/>
</dbReference>
<dbReference type="AlphaFoldDB" id="A0A0R1V988"/>
<evidence type="ECO:0000313" key="3">
    <source>
        <dbReference type="Proteomes" id="UP000051966"/>
    </source>
</evidence>
<feature type="transmembrane region" description="Helical" evidence="1">
    <location>
        <begin position="103"/>
        <end position="126"/>
    </location>
</feature>
<dbReference type="InterPro" id="IPR008875">
    <property type="entry name" value="TraX"/>
</dbReference>
<reference evidence="2 3" key="1">
    <citation type="journal article" date="2015" name="Genome Announc.">
        <title>Expanding the biotechnology potential of lactobacilli through comparative genomics of 213 strains and associated genera.</title>
        <authorList>
            <person name="Sun Z."/>
            <person name="Harris H.M."/>
            <person name="McCann A."/>
            <person name="Guo C."/>
            <person name="Argimon S."/>
            <person name="Zhang W."/>
            <person name="Yang X."/>
            <person name="Jeffery I.B."/>
            <person name="Cooney J.C."/>
            <person name="Kagawa T.F."/>
            <person name="Liu W."/>
            <person name="Song Y."/>
            <person name="Salvetti E."/>
            <person name="Wrobel A."/>
            <person name="Rasinkangas P."/>
            <person name="Parkhill J."/>
            <person name="Rea M.C."/>
            <person name="O'Sullivan O."/>
            <person name="Ritari J."/>
            <person name="Douillard F.P."/>
            <person name="Paul Ross R."/>
            <person name="Yang R."/>
            <person name="Briner A.E."/>
            <person name="Felis G.E."/>
            <person name="de Vos W.M."/>
            <person name="Barrangou R."/>
            <person name="Klaenhammer T.R."/>
            <person name="Caufield P.W."/>
            <person name="Cui Y."/>
            <person name="Zhang H."/>
            <person name="O'Toole P.W."/>
        </authorList>
    </citation>
    <scope>NUCLEOTIDE SEQUENCE [LARGE SCALE GENOMIC DNA]</scope>
    <source>
        <strain evidence="2 3">DSM 18382</strain>
    </source>
</reference>
<feature type="transmembrane region" description="Helical" evidence="1">
    <location>
        <begin position="168"/>
        <end position="194"/>
    </location>
</feature>
<gene>
    <name evidence="2" type="ORF">FD41_GL001283</name>
</gene>
<feature type="transmembrane region" description="Helical" evidence="1">
    <location>
        <begin position="250"/>
        <end position="271"/>
    </location>
</feature>
<keyword evidence="3" id="KW-1185">Reference proteome</keyword>
<proteinExistence type="predicted"/>
<feature type="transmembrane region" description="Helical" evidence="1">
    <location>
        <begin position="201"/>
        <end position="221"/>
    </location>
</feature>
<evidence type="ECO:0008006" key="4">
    <source>
        <dbReference type="Google" id="ProtNLM"/>
    </source>
</evidence>
<evidence type="ECO:0000256" key="1">
    <source>
        <dbReference type="SAM" id="Phobius"/>
    </source>
</evidence>
<keyword evidence="1" id="KW-0472">Membrane</keyword>
<sequence>MEDFKMLIENVKKRGLTNFDVKLLGIVLMFIDHVYEMFSSVGVPDWFDYLGRPVATLFMFLSVEGFTHTHNQKRYITRLLIGFWIMNIGNTIINRSISVGNMAIMNNIFCDLFIGVLTMYGIQTISNGWQQRRFSKQLLGGLIIATPIILTILVTIISQTGINAFSAYFLLAIPTPLGAENSIFLYLGPVLYLLRNHRGGQLFAIAVFAFLTTGFNFSGLLTTNTQWLEVLAVIPIAFYNGELGRSMKGFFYTFYPVHIWGLYILAALLGVKG</sequence>
<dbReference type="EMBL" id="AZFY01000145">
    <property type="protein sequence ID" value="KRM02082.1"/>
    <property type="molecule type" value="Genomic_DNA"/>
</dbReference>
<keyword evidence="1" id="KW-1133">Transmembrane helix</keyword>
<comment type="caution">
    <text evidence="2">The sequence shown here is derived from an EMBL/GenBank/DDBJ whole genome shotgun (WGS) entry which is preliminary data.</text>
</comment>
<keyword evidence="1" id="KW-0812">Transmembrane</keyword>
<dbReference type="PATRIC" id="fig|1423743.5.peg.1334"/>
<accession>A0A0R1V988</accession>
<evidence type="ECO:0000313" key="2">
    <source>
        <dbReference type="EMBL" id="KRM02082.1"/>
    </source>
</evidence>
<organism evidence="2 3">
    <name type="scientific">Lentilactobacillus farraginis DSM 18382 = JCM 14108</name>
    <dbReference type="NCBI Taxonomy" id="1423743"/>
    <lineage>
        <taxon>Bacteria</taxon>
        <taxon>Bacillati</taxon>
        <taxon>Bacillota</taxon>
        <taxon>Bacilli</taxon>
        <taxon>Lactobacillales</taxon>
        <taxon>Lactobacillaceae</taxon>
        <taxon>Lentilactobacillus</taxon>
    </lineage>
</organism>
<dbReference type="Proteomes" id="UP000051966">
    <property type="component" value="Unassembled WGS sequence"/>
</dbReference>
<feature type="transmembrane region" description="Helical" evidence="1">
    <location>
        <begin position="79"/>
        <end position="97"/>
    </location>
</feature>